<evidence type="ECO:0000256" key="11">
    <source>
        <dbReference type="ARBA" id="ARBA00036904"/>
    </source>
</evidence>
<evidence type="ECO:0000256" key="4">
    <source>
        <dbReference type="ARBA" id="ARBA00022705"/>
    </source>
</evidence>
<dbReference type="KEGG" id="sdyn:Mal52_06420"/>
<evidence type="ECO:0000256" key="12">
    <source>
        <dbReference type="ARBA" id="ARBA00038905"/>
    </source>
</evidence>
<keyword evidence="3" id="KW-0515">Mutator protein</keyword>
<evidence type="ECO:0000256" key="7">
    <source>
        <dbReference type="ARBA" id="ARBA00022801"/>
    </source>
</evidence>
<dbReference type="Pfam" id="PF14815">
    <property type="entry name" value="NUDIX_4"/>
    <property type="match status" value="1"/>
</dbReference>
<dbReference type="AlphaFoldDB" id="A0A517ZI86"/>
<dbReference type="GO" id="GO:0035539">
    <property type="term" value="F:8-oxo-7,8-dihydrodeoxyguanosine triphosphate pyrophosphatase activity"/>
    <property type="evidence" value="ECO:0007669"/>
    <property type="project" value="UniProtKB-EC"/>
</dbReference>
<dbReference type="GO" id="GO:0008413">
    <property type="term" value="F:8-oxo-7,8-dihydroguanosine triphosphate pyrophosphatase activity"/>
    <property type="evidence" value="ECO:0007669"/>
    <property type="project" value="TreeGrafter"/>
</dbReference>
<gene>
    <name evidence="18" type="primary">mutT</name>
    <name evidence="18" type="ORF">Mal52_06420</name>
</gene>
<evidence type="ECO:0000256" key="9">
    <source>
        <dbReference type="ARBA" id="ARBA00023204"/>
    </source>
</evidence>
<dbReference type="GO" id="GO:0046872">
    <property type="term" value="F:metal ion binding"/>
    <property type="evidence" value="ECO:0007669"/>
    <property type="project" value="UniProtKB-KW"/>
</dbReference>
<dbReference type="CDD" id="cd03425">
    <property type="entry name" value="NUDIX_MutT_NudA_like"/>
    <property type="match status" value="1"/>
</dbReference>
<comment type="cofactor">
    <cofactor evidence="1">
        <name>Mg(2+)</name>
        <dbReference type="ChEBI" id="CHEBI:18420"/>
    </cofactor>
</comment>
<dbReference type="PROSITE" id="PS51462">
    <property type="entry name" value="NUDIX"/>
    <property type="match status" value="1"/>
</dbReference>
<evidence type="ECO:0000256" key="2">
    <source>
        <dbReference type="ARBA" id="ARBA00005582"/>
    </source>
</evidence>
<proteinExistence type="inferred from homology"/>
<evidence type="ECO:0000256" key="3">
    <source>
        <dbReference type="ARBA" id="ARBA00022457"/>
    </source>
</evidence>
<name>A0A517ZI86_9PLAN</name>
<evidence type="ECO:0000256" key="1">
    <source>
        <dbReference type="ARBA" id="ARBA00001946"/>
    </source>
</evidence>
<evidence type="ECO:0000313" key="19">
    <source>
        <dbReference type="Proteomes" id="UP000319383"/>
    </source>
</evidence>
<dbReference type="GO" id="GO:0006260">
    <property type="term" value="P:DNA replication"/>
    <property type="evidence" value="ECO:0007669"/>
    <property type="project" value="UniProtKB-KW"/>
</dbReference>
<evidence type="ECO:0000256" key="8">
    <source>
        <dbReference type="ARBA" id="ARBA00022842"/>
    </source>
</evidence>
<dbReference type="GO" id="GO:0044716">
    <property type="term" value="F:8-oxo-GDP phosphatase activity"/>
    <property type="evidence" value="ECO:0007669"/>
    <property type="project" value="TreeGrafter"/>
</dbReference>
<keyword evidence="9" id="KW-0234">DNA repair</keyword>
<keyword evidence="7 18" id="KW-0378">Hydrolase</keyword>
<dbReference type="InterPro" id="IPR000086">
    <property type="entry name" value="NUDIX_hydrolase_dom"/>
</dbReference>
<keyword evidence="5" id="KW-0479">Metal-binding</keyword>
<dbReference type="InterPro" id="IPR047127">
    <property type="entry name" value="MutT-like"/>
</dbReference>
<evidence type="ECO:0000256" key="10">
    <source>
        <dbReference type="ARBA" id="ARBA00035861"/>
    </source>
</evidence>
<dbReference type="PANTHER" id="PTHR47707">
    <property type="entry name" value="8-OXO-DGTP DIPHOSPHATASE"/>
    <property type="match status" value="1"/>
</dbReference>
<evidence type="ECO:0000256" key="14">
    <source>
        <dbReference type="ARBA" id="ARBA00041592"/>
    </source>
</evidence>
<dbReference type="Gene3D" id="3.90.79.10">
    <property type="entry name" value="Nucleoside Triphosphate Pyrophosphohydrolase"/>
    <property type="match status" value="1"/>
</dbReference>
<dbReference type="GO" id="GO:0006281">
    <property type="term" value="P:DNA repair"/>
    <property type="evidence" value="ECO:0007669"/>
    <property type="project" value="UniProtKB-KW"/>
</dbReference>
<comment type="catalytic activity">
    <reaction evidence="11">
        <text>8-oxo-GTP + H2O = 8-oxo-GMP + diphosphate + H(+)</text>
        <dbReference type="Rhea" id="RHEA:67616"/>
        <dbReference type="ChEBI" id="CHEBI:15377"/>
        <dbReference type="ChEBI" id="CHEBI:15378"/>
        <dbReference type="ChEBI" id="CHEBI:33019"/>
        <dbReference type="ChEBI" id="CHEBI:143553"/>
        <dbReference type="ChEBI" id="CHEBI:145694"/>
    </reaction>
</comment>
<dbReference type="EC" id="3.6.1.55" evidence="12"/>
<accession>A0A517ZI86</accession>
<dbReference type="SUPFAM" id="SSF55811">
    <property type="entry name" value="Nudix"/>
    <property type="match status" value="1"/>
</dbReference>
<keyword evidence="19" id="KW-1185">Reference proteome</keyword>
<dbReference type="GO" id="GO:0044715">
    <property type="term" value="F:8-oxo-dGDP phosphatase activity"/>
    <property type="evidence" value="ECO:0007669"/>
    <property type="project" value="TreeGrafter"/>
</dbReference>
<reference evidence="18 19" key="1">
    <citation type="submission" date="2019-02" db="EMBL/GenBank/DDBJ databases">
        <title>Deep-cultivation of Planctomycetes and their phenomic and genomic characterization uncovers novel biology.</title>
        <authorList>
            <person name="Wiegand S."/>
            <person name="Jogler M."/>
            <person name="Boedeker C."/>
            <person name="Pinto D."/>
            <person name="Vollmers J."/>
            <person name="Rivas-Marin E."/>
            <person name="Kohn T."/>
            <person name="Peeters S.H."/>
            <person name="Heuer A."/>
            <person name="Rast P."/>
            <person name="Oberbeckmann S."/>
            <person name="Bunk B."/>
            <person name="Jeske O."/>
            <person name="Meyerdierks A."/>
            <person name="Storesund J.E."/>
            <person name="Kallscheuer N."/>
            <person name="Luecker S."/>
            <person name="Lage O.M."/>
            <person name="Pohl T."/>
            <person name="Merkel B.J."/>
            <person name="Hornburger P."/>
            <person name="Mueller R.-W."/>
            <person name="Bruemmer F."/>
            <person name="Labrenz M."/>
            <person name="Spormann A.M."/>
            <person name="Op den Camp H."/>
            <person name="Overmann J."/>
            <person name="Amann R."/>
            <person name="Jetten M.S.M."/>
            <person name="Mascher T."/>
            <person name="Medema M.H."/>
            <person name="Devos D.P."/>
            <person name="Kaster A.-K."/>
            <person name="Ovreas L."/>
            <person name="Rohde M."/>
            <person name="Galperin M.Y."/>
            <person name="Jogler C."/>
        </authorList>
    </citation>
    <scope>NUCLEOTIDE SEQUENCE [LARGE SCALE GENOMIC DNA]</scope>
    <source>
        <strain evidence="18 19">Mal52</strain>
    </source>
</reference>
<sequence>MGGACFAMQTPSPQIIGIAVVESAGRFLVGQRGSDGPLAGYDEFPGGKCCADETPDACAVRECGEETGLAVEAVELLLRREFAYAHATVDLHFWRCRPVGTAGDEPPEHGFRWVTADELATLRFPEANAPLLELLRSL</sequence>
<dbReference type="EMBL" id="CP036276">
    <property type="protein sequence ID" value="QDU42187.1"/>
    <property type="molecule type" value="Genomic_DNA"/>
</dbReference>
<comment type="similarity">
    <text evidence="2">Belongs to the Nudix hydrolase family.</text>
</comment>
<keyword evidence="6" id="KW-0227">DNA damage</keyword>
<keyword evidence="8" id="KW-0460">Magnesium</keyword>
<evidence type="ECO:0000259" key="17">
    <source>
        <dbReference type="PROSITE" id="PS51462"/>
    </source>
</evidence>
<dbReference type="InterPro" id="IPR029119">
    <property type="entry name" value="MutY_C"/>
</dbReference>
<dbReference type="Proteomes" id="UP000319383">
    <property type="component" value="Chromosome"/>
</dbReference>
<evidence type="ECO:0000313" key="18">
    <source>
        <dbReference type="EMBL" id="QDU42187.1"/>
    </source>
</evidence>
<evidence type="ECO:0000256" key="16">
    <source>
        <dbReference type="ARBA" id="ARBA00042798"/>
    </source>
</evidence>
<dbReference type="InterPro" id="IPR015797">
    <property type="entry name" value="NUDIX_hydrolase-like_dom_sf"/>
</dbReference>
<organism evidence="18 19">
    <name type="scientific">Symmachiella dynata</name>
    <dbReference type="NCBI Taxonomy" id="2527995"/>
    <lineage>
        <taxon>Bacteria</taxon>
        <taxon>Pseudomonadati</taxon>
        <taxon>Planctomycetota</taxon>
        <taxon>Planctomycetia</taxon>
        <taxon>Planctomycetales</taxon>
        <taxon>Planctomycetaceae</taxon>
        <taxon>Symmachiella</taxon>
    </lineage>
</organism>
<evidence type="ECO:0000256" key="15">
    <source>
        <dbReference type="ARBA" id="ARBA00041979"/>
    </source>
</evidence>
<dbReference type="PANTHER" id="PTHR47707:SF1">
    <property type="entry name" value="NUDIX HYDROLASE FAMILY PROTEIN"/>
    <property type="match status" value="1"/>
</dbReference>
<protein>
    <recommendedName>
        <fullName evidence="13">8-oxo-dGTP diphosphatase</fullName>
        <ecNumber evidence="12">3.6.1.55</ecNumber>
    </recommendedName>
    <alternativeName>
        <fullName evidence="16">7,8-dihydro-8-oxoguanine-triphosphatase</fullName>
    </alternativeName>
    <alternativeName>
        <fullName evidence="15">Mutator protein MutT</fullName>
    </alternativeName>
    <alternativeName>
        <fullName evidence="14">dGTP pyrophosphohydrolase</fullName>
    </alternativeName>
</protein>
<comment type="catalytic activity">
    <reaction evidence="10">
        <text>8-oxo-dGTP + H2O = 8-oxo-dGMP + diphosphate + H(+)</text>
        <dbReference type="Rhea" id="RHEA:31575"/>
        <dbReference type="ChEBI" id="CHEBI:15377"/>
        <dbReference type="ChEBI" id="CHEBI:15378"/>
        <dbReference type="ChEBI" id="CHEBI:33019"/>
        <dbReference type="ChEBI" id="CHEBI:63224"/>
        <dbReference type="ChEBI" id="CHEBI:77896"/>
        <dbReference type="EC" id="3.6.1.55"/>
    </reaction>
</comment>
<feature type="domain" description="Nudix hydrolase" evidence="17">
    <location>
        <begin position="11"/>
        <end position="138"/>
    </location>
</feature>
<evidence type="ECO:0000256" key="5">
    <source>
        <dbReference type="ARBA" id="ARBA00022723"/>
    </source>
</evidence>
<keyword evidence="4" id="KW-0235">DNA replication</keyword>
<evidence type="ECO:0000256" key="6">
    <source>
        <dbReference type="ARBA" id="ARBA00022763"/>
    </source>
</evidence>
<evidence type="ECO:0000256" key="13">
    <source>
        <dbReference type="ARBA" id="ARBA00040794"/>
    </source>
</evidence>